<evidence type="ECO:0000259" key="4">
    <source>
        <dbReference type="Pfam" id="PF07495"/>
    </source>
</evidence>
<feature type="chain" id="PRO_5045289577" evidence="3">
    <location>
        <begin position="25"/>
        <end position="965"/>
    </location>
</feature>
<dbReference type="InterPro" id="IPR011123">
    <property type="entry name" value="Y_Y_Y"/>
</dbReference>
<organism evidence="5 6">
    <name type="scientific">Pinibacter soli</name>
    <dbReference type="NCBI Taxonomy" id="3044211"/>
    <lineage>
        <taxon>Bacteria</taxon>
        <taxon>Pseudomonadati</taxon>
        <taxon>Bacteroidota</taxon>
        <taxon>Chitinophagia</taxon>
        <taxon>Chitinophagales</taxon>
        <taxon>Chitinophagaceae</taxon>
        <taxon>Pinibacter</taxon>
    </lineage>
</organism>
<comment type="caution">
    <text evidence="5">The sequence shown here is derived from an EMBL/GenBank/DDBJ whole genome shotgun (WGS) entry which is preliminary data.</text>
</comment>
<dbReference type="InterPro" id="IPR013783">
    <property type="entry name" value="Ig-like_fold"/>
</dbReference>
<dbReference type="Pfam" id="PF07495">
    <property type="entry name" value="Y_Y_Y"/>
    <property type="match status" value="1"/>
</dbReference>
<evidence type="ECO:0000256" key="2">
    <source>
        <dbReference type="SAM" id="Phobius"/>
    </source>
</evidence>
<gene>
    <name evidence="5" type="ORF">QJ048_01995</name>
</gene>
<dbReference type="Proteomes" id="UP001226434">
    <property type="component" value="Unassembled WGS sequence"/>
</dbReference>
<keyword evidence="2" id="KW-1133">Transmembrane helix</keyword>
<keyword evidence="2" id="KW-0812">Transmembrane</keyword>
<dbReference type="Gene3D" id="2.130.10.10">
    <property type="entry name" value="YVTN repeat-like/Quinoprotein amine dehydrogenase"/>
    <property type="match status" value="2"/>
</dbReference>
<evidence type="ECO:0000256" key="3">
    <source>
        <dbReference type="SAM" id="SignalP"/>
    </source>
</evidence>
<dbReference type="InterPro" id="IPR015943">
    <property type="entry name" value="WD40/YVTN_repeat-like_dom_sf"/>
</dbReference>
<keyword evidence="2" id="KW-0472">Membrane</keyword>
<sequence length="965" mass="111099">MKTCTRILFAFCLLIFRAFSSSFASDGKDIGVPHIKNFTKEIYRSGNQNWSVAKDRNGIMYYGNNNGLLIYDGNSWKLYQLPNKLIVRGVATDDNGKVYTGGFGELGYWMYNEKGLFTYTSLLKLVPGGLMNKDEVWKIYVDGSRVLFQSFARIYIYENNKITTVSVNDGLLFLFKANNHFFVHVSSKGLFELKNNTLEFIDGSQFLGTSGILAILPFKNNSLLIGTPKDGLFVYDGKQFTSWKNAANEQLKKNTLNNGLHLQNGNYVFGTILNGIFVLNEYGEIVQHINKEKGLQDNTVLSLYEDENAGLWLGLDNGIDLIELNSPLSYYFDKSGIFGTIYGSVVYKNNIYLATNHGLFTSYWSNNGTAQQLIFKLIDNSQGQIWQLALIDDQLLCCHNEKTYRVEGSTLIKISDYGGGWVIKKLNQHPDYLIQGTYVGLLLYKKDKNGHWIFSHKVEGFNEPSRYVEEDSRGQLWIGHNYNGLYKLTLTDDLTKVASIKSYSEKNGLPHSLQTEVFKLDNQLVFCSEDGVHTYDALGDRFVKYDELNKRLGSFFTVNNIVKADDQHYWFIDHGKIAFVNVSQPGKIEIDSNSFNVLQGRMVDKYENINKIGNDLYLISIDGGFAIYNTGISRNDTLNLQPVLIRSVNDITDKVSLLAENNNATSSITIPYDRDNISIQYVLPRYQQSNIEYRYFLEGYSKQWSEWTTRTTKEFTNLPHGKFRFLVKARISNGKQETMPSAYEFVILPPWYASATAWVVYFLLFILTIPLVARIYKKHWEKQKEKILERLEKEKSEFLSKETLLNEQRINQIKTQQLEADLANKNRELANSTMNIVSKNELLQKINDEIVELKDKDGKKLSSSQLKKIQNVINDGMNDERDWNLFESSFNETHENFFKKLKEKHPELSPNDLKLCGYLRMNMSSKELVSIFNITIRAVEIKRYRLRKKLSLEHEKNLVEYLLEI</sequence>
<name>A0ABT6R7I4_9BACT</name>
<evidence type="ECO:0000313" key="6">
    <source>
        <dbReference type="Proteomes" id="UP001226434"/>
    </source>
</evidence>
<evidence type="ECO:0000313" key="5">
    <source>
        <dbReference type="EMBL" id="MDI3318522.1"/>
    </source>
</evidence>
<feature type="coiled-coil region" evidence="1">
    <location>
        <begin position="777"/>
        <end position="856"/>
    </location>
</feature>
<dbReference type="RefSeq" id="WP_282332653.1">
    <property type="nucleotide sequence ID" value="NZ_JASBRG010000001.1"/>
</dbReference>
<protein>
    <submittedName>
        <fullName evidence="5">Triple tyrosine motif-containing protein</fullName>
    </submittedName>
</protein>
<keyword evidence="6" id="KW-1185">Reference proteome</keyword>
<keyword evidence="1" id="KW-0175">Coiled coil</keyword>
<feature type="signal peptide" evidence="3">
    <location>
        <begin position="1"/>
        <end position="24"/>
    </location>
</feature>
<evidence type="ECO:0000256" key="1">
    <source>
        <dbReference type="SAM" id="Coils"/>
    </source>
</evidence>
<dbReference type="EMBL" id="JASBRG010000001">
    <property type="protein sequence ID" value="MDI3318522.1"/>
    <property type="molecule type" value="Genomic_DNA"/>
</dbReference>
<reference evidence="5 6" key="1">
    <citation type="submission" date="2023-05" db="EMBL/GenBank/DDBJ databases">
        <title>Genome sequence of Pinibacter sp. MAH-24.</title>
        <authorList>
            <person name="Huq M.A."/>
        </authorList>
    </citation>
    <scope>NUCLEOTIDE SEQUENCE [LARGE SCALE GENOMIC DNA]</scope>
    <source>
        <strain evidence="5 6">MAH-24</strain>
    </source>
</reference>
<dbReference type="Gene3D" id="2.60.40.10">
    <property type="entry name" value="Immunoglobulins"/>
    <property type="match status" value="1"/>
</dbReference>
<feature type="domain" description="Two component regulator three Y" evidence="4">
    <location>
        <begin position="689"/>
        <end position="738"/>
    </location>
</feature>
<feature type="transmembrane region" description="Helical" evidence="2">
    <location>
        <begin position="751"/>
        <end position="776"/>
    </location>
</feature>
<accession>A0ABT6R7I4</accession>
<dbReference type="InterPro" id="IPR016032">
    <property type="entry name" value="Sig_transdc_resp-reg_C-effctor"/>
</dbReference>
<dbReference type="SUPFAM" id="SSF46894">
    <property type="entry name" value="C-terminal effector domain of the bipartite response regulators"/>
    <property type="match status" value="1"/>
</dbReference>
<keyword evidence="3" id="KW-0732">Signal</keyword>
<proteinExistence type="predicted"/>
<dbReference type="SUPFAM" id="SSF63829">
    <property type="entry name" value="Calcium-dependent phosphotriesterase"/>
    <property type="match status" value="2"/>
</dbReference>